<dbReference type="HAMAP" id="MF_01139">
    <property type="entry name" value="ISPT"/>
    <property type="match status" value="1"/>
</dbReference>
<comment type="similarity">
    <text evidence="2">Belongs to the UPP synthase family.</text>
</comment>
<dbReference type="AlphaFoldDB" id="A0A2Z3HXH8"/>
<dbReference type="InterPro" id="IPR036424">
    <property type="entry name" value="UPP_synth-like_sf"/>
</dbReference>
<comment type="subunit">
    <text evidence="2">Homodimer.</text>
</comment>
<dbReference type="Proteomes" id="UP000247763">
    <property type="component" value="Chromosome"/>
</dbReference>
<feature type="binding site" evidence="2">
    <location>
        <position position="49"/>
    </location>
    <ligand>
        <name>substrate</name>
    </ligand>
</feature>
<proteinExistence type="inferred from homology"/>
<gene>
    <name evidence="4" type="primary">uppS</name>
    <name evidence="4" type="ORF">HYN04_06975</name>
</gene>
<keyword evidence="5" id="KW-1185">Reference proteome</keyword>
<dbReference type="SUPFAM" id="SSF64005">
    <property type="entry name" value="Undecaprenyl diphosphate synthase"/>
    <property type="match status" value="1"/>
</dbReference>
<dbReference type="Gene3D" id="3.40.1180.10">
    <property type="entry name" value="Decaprenyl diphosphate synthase-like"/>
    <property type="match status" value="1"/>
</dbReference>
<feature type="active site" description="Proton acceptor" evidence="2">
    <location>
        <position position="80"/>
    </location>
</feature>
<evidence type="ECO:0000313" key="5">
    <source>
        <dbReference type="Proteomes" id="UP000247763"/>
    </source>
</evidence>
<dbReference type="Pfam" id="PF01255">
    <property type="entry name" value="Prenyltransf"/>
    <property type="match status" value="1"/>
</dbReference>
<feature type="binding site" evidence="2">
    <location>
        <begin position="77"/>
        <end position="79"/>
    </location>
    <ligand>
        <name>substrate</name>
    </ligand>
</feature>
<comment type="function">
    <text evidence="2">Catalyzes the condensation of isopentenyl diphosphate (IPP) with allylic pyrophosphates generating different type of terpenoids.</text>
</comment>
<feature type="binding site" evidence="2">
    <location>
        <begin position="206"/>
        <end position="208"/>
    </location>
    <ligand>
        <name>substrate</name>
    </ligand>
</feature>
<comment type="cofactor">
    <cofactor evidence="2">
        <name>Mg(2+)</name>
        <dbReference type="ChEBI" id="CHEBI:18420"/>
    </cofactor>
    <text evidence="2">Binds 2 magnesium ions per subunit.</text>
</comment>
<feature type="binding site" evidence="2">
    <location>
        <position position="45"/>
    </location>
    <ligand>
        <name>substrate</name>
    </ligand>
</feature>
<accession>A0A2Z3HXH8</accession>
<feature type="binding site" evidence="2">
    <location>
        <begin position="33"/>
        <end position="36"/>
    </location>
    <ligand>
        <name>substrate</name>
    </ligand>
</feature>
<dbReference type="GO" id="GO:0008834">
    <property type="term" value="F:ditrans,polycis-undecaprenyl-diphosphate synthase [(2E,6E)-farnesyl-diphosphate specific] activity"/>
    <property type="evidence" value="ECO:0007669"/>
    <property type="project" value="TreeGrafter"/>
</dbReference>
<dbReference type="GO" id="GO:0005829">
    <property type="term" value="C:cytosol"/>
    <property type="evidence" value="ECO:0007669"/>
    <property type="project" value="TreeGrafter"/>
</dbReference>
<feature type="binding site" evidence="2">
    <location>
        <position position="37"/>
    </location>
    <ligand>
        <name>substrate</name>
    </ligand>
</feature>
<name>A0A2Z3HXH8_9CAUL</name>
<dbReference type="OrthoDB" id="4191603at2"/>
<evidence type="ECO:0000256" key="3">
    <source>
        <dbReference type="SAM" id="MobiDB-lite"/>
    </source>
</evidence>
<feature type="active site" evidence="2">
    <location>
        <position position="32"/>
    </location>
</feature>
<dbReference type="PANTHER" id="PTHR10291:SF0">
    <property type="entry name" value="DEHYDRODOLICHYL DIPHOSPHATE SYNTHASE 2"/>
    <property type="match status" value="1"/>
</dbReference>
<dbReference type="InterPro" id="IPR001441">
    <property type="entry name" value="UPP_synth-like"/>
</dbReference>
<evidence type="ECO:0000256" key="2">
    <source>
        <dbReference type="HAMAP-Rule" id="MF_01139"/>
    </source>
</evidence>
<organism evidence="4 5">
    <name type="scientific">Phenylobacterium parvum</name>
    <dbReference type="NCBI Taxonomy" id="2201350"/>
    <lineage>
        <taxon>Bacteria</taxon>
        <taxon>Pseudomonadati</taxon>
        <taxon>Pseudomonadota</taxon>
        <taxon>Alphaproteobacteria</taxon>
        <taxon>Caulobacterales</taxon>
        <taxon>Caulobacteraceae</taxon>
        <taxon>Phenylobacterium</taxon>
    </lineage>
</organism>
<evidence type="ECO:0000256" key="1">
    <source>
        <dbReference type="ARBA" id="ARBA00022679"/>
    </source>
</evidence>
<dbReference type="InterPro" id="IPR018520">
    <property type="entry name" value="UPP_synth-like_CS"/>
</dbReference>
<protein>
    <recommendedName>
        <fullName evidence="2">Isoprenyl transferase</fullName>
        <ecNumber evidence="2">2.5.1.-</ecNumber>
    </recommendedName>
</protein>
<dbReference type="EC" id="2.5.1.-" evidence="2"/>
<dbReference type="PANTHER" id="PTHR10291">
    <property type="entry name" value="DEHYDRODOLICHYL DIPHOSPHATE SYNTHASE FAMILY MEMBER"/>
    <property type="match status" value="1"/>
</dbReference>
<dbReference type="RefSeq" id="WP_110450096.1">
    <property type="nucleotide sequence ID" value="NZ_CP029479.1"/>
</dbReference>
<feature type="binding site" evidence="2">
    <location>
        <position position="83"/>
    </location>
    <ligand>
        <name>substrate</name>
    </ligand>
</feature>
<dbReference type="FunFam" id="3.40.1180.10:FF:000001">
    <property type="entry name" value="(2E,6E)-farnesyl-diphosphate-specific ditrans,polycis-undecaprenyl-diphosphate synthase"/>
    <property type="match status" value="1"/>
</dbReference>
<dbReference type="EMBL" id="CP029479">
    <property type="protein sequence ID" value="AWM77529.1"/>
    <property type="molecule type" value="Genomic_DNA"/>
</dbReference>
<feature type="binding site" evidence="2">
    <location>
        <position position="81"/>
    </location>
    <ligand>
        <name>substrate</name>
    </ligand>
</feature>
<feature type="binding site" evidence="2">
    <location>
        <position position="219"/>
    </location>
    <ligand>
        <name>Mg(2+)</name>
        <dbReference type="ChEBI" id="CHEBI:18420"/>
    </ligand>
</feature>
<sequence>MAARSRTSRDRSAPAPDSAAGDASLHVALVMDGNGRWAQKRGLPRTLGHRAGVEALRRTVTAAPKLGVRWLTVFGFSTENWSRPAAEVQELMALPKRYFDSDLKRLEREGVRVRALGRREGLSPDLVALLEEAERRTADNDRFFLQIAFNYGGQADIADAARRLAEAVAEGRLDPASIDETAFAGALSTAGLPPLDLIVRPSGEQRLSNFLLWEAAYAELVFQDILWPDYDEASLAAAITAFRARDRRFGGAVSDDVLVAG</sequence>
<reference evidence="5" key="1">
    <citation type="submission" date="2018-05" db="EMBL/GenBank/DDBJ databases">
        <title>Genome sequencing of Phenylobacterium sp. HYN0004.</title>
        <authorList>
            <person name="Yi H."/>
            <person name="Baek C."/>
        </authorList>
    </citation>
    <scope>NUCLEOTIDE SEQUENCE [LARGE SCALE GENOMIC DNA]</scope>
    <source>
        <strain evidence="5">HYN0004</strain>
    </source>
</reference>
<dbReference type="KEGG" id="phb:HYN04_06975"/>
<dbReference type="GO" id="GO:0000287">
    <property type="term" value="F:magnesium ion binding"/>
    <property type="evidence" value="ECO:0007669"/>
    <property type="project" value="UniProtKB-UniRule"/>
</dbReference>
<dbReference type="CDD" id="cd00475">
    <property type="entry name" value="Cis_IPPS"/>
    <property type="match status" value="1"/>
</dbReference>
<keyword evidence="1 2" id="KW-0808">Transferase</keyword>
<keyword evidence="2" id="KW-0479">Metal-binding</keyword>
<dbReference type="NCBIfam" id="TIGR00055">
    <property type="entry name" value="uppS"/>
    <property type="match status" value="1"/>
</dbReference>
<feature type="binding site" evidence="2">
    <location>
        <position position="200"/>
    </location>
    <ligand>
        <name>substrate</name>
    </ligand>
</feature>
<keyword evidence="2" id="KW-0460">Magnesium</keyword>
<feature type="region of interest" description="Disordered" evidence="3">
    <location>
        <begin position="1"/>
        <end position="20"/>
    </location>
</feature>
<evidence type="ECO:0000313" key="4">
    <source>
        <dbReference type="EMBL" id="AWM77529.1"/>
    </source>
</evidence>
<dbReference type="GO" id="GO:0016094">
    <property type="term" value="P:polyprenol biosynthetic process"/>
    <property type="evidence" value="ECO:0007669"/>
    <property type="project" value="TreeGrafter"/>
</dbReference>
<dbReference type="PROSITE" id="PS01066">
    <property type="entry name" value="UPP_SYNTHASE"/>
    <property type="match status" value="1"/>
</dbReference>
<feature type="binding site" evidence="2">
    <location>
        <position position="32"/>
    </location>
    <ligand>
        <name>Mg(2+)</name>
        <dbReference type="ChEBI" id="CHEBI:18420"/>
    </ligand>
</feature>